<comment type="caution">
    <text evidence="2">The sequence shown here is derived from an EMBL/GenBank/DDBJ whole genome shotgun (WGS) entry which is preliminary data.</text>
</comment>
<accession>A0AAD6R6V4</accession>
<name>A0AAD6R6V4_9ROSI</name>
<dbReference type="InterPro" id="IPR025398">
    <property type="entry name" value="DUF4371"/>
</dbReference>
<evidence type="ECO:0000313" key="2">
    <source>
        <dbReference type="EMBL" id="KAJ7003329.1"/>
    </source>
</evidence>
<feature type="domain" description="DUF4371" evidence="1">
    <location>
        <begin position="4"/>
        <end position="115"/>
    </location>
</feature>
<dbReference type="PANTHER" id="PTHR45749:SF36">
    <property type="entry name" value="ZINC FINGER MYM-TYPE PROTEIN 1-LIKE"/>
    <property type="match status" value="1"/>
</dbReference>
<dbReference type="EMBL" id="JAQIZT010000003">
    <property type="protein sequence ID" value="KAJ7003329.1"/>
    <property type="molecule type" value="Genomic_DNA"/>
</dbReference>
<dbReference type="PANTHER" id="PTHR45749">
    <property type="match status" value="1"/>
</dbReference>
<keyword evidence="3" id="KW-1185">Reference proteome</keyword>
<dbReference type="AlphaFoldDB" id="A0AAD6R6V4"/>
<proteinExistence type="predicted"/>
<evidence type="ECO:0000259" key="1">
    <source>
        <dbReference type="Pfam" id="PF14291"/>
    </source>
</evidence>
<sequence length="236" mass="27677">MTLLSKQTVKSQSDYRTRLNASIECAYFLLHQGLPFRCHDECECSSNQKNYLELLHFLSRNNEAIKRVTFNETPRHNKLTSPDIQKDITQAAIEEITNERFKMMRENDWESLLEKVSSFCIKHDIDILIMDDEYKLLDLMVLGDQLDTYIIDLCGDDEFSGIEVIKLLLLLPVATATVERVFSAMHIVKSRLRNRMGDKWMNDSLVVYIKKDIFDKIDNEAIMKQFQNMKTRIKQL</sequence>
<dbReference type="Pfam" id="PF14291">
    <property type="entry name" value="DUF4371"/>
    <property type="match status" value="1"/>
</dbReference>
<reference evidence="2" key="1">
    <citation type="journal article" date="2023" name="Mol. Ecol. Resour.">
        <title>Chromosome-level genome assembly of a triploid poplar Populus alba 'Berolinensis'.</title>
        <authorList>
            <person name="Chen S."/>
            <person name="Yu Y."/>
            <person name="Wang X."/>
            <person name="Wang S."/>
            <person name="Zhang T."/>
            <person name="Zhou Y."/>
            <person name="He R."/>
            <person name="Meng N."/>
            <person name="Wang Y."/>
            <person name="Liu W."/>
            <person name="Liu Z."/>
            <person name="Liu J."/>
            <person name="Guo Q."/>
            <person name="Huang H."/>
            <person name="Sederoff R.R."/>
            <person name="Wang G."/>
            <person name="Qu G."/>
            <person name="Chen S."/>
        </authorList>
    </citation>
    <scope>NUCLEOTIDE SEQUENCE</scope>
    <source>
        <strain evidence="2">SC-2020</strain>
    </source>
</reference>
<protein>
    <recommendedName>
        <fullName evidence="1">DUF4371 domain-containing protein</fullName>
    </recommendedName>
</protein>
<dbReference type="Proteomes" id="UP001164929">
    <property type="component" value="Chromosome 3"/>
</dbReference>
<evidence type="ECO:0000313" key="3">
    <source>
        <dbReference type="Proteomes" id="UP001164929"/>
    </source>
</evidence>
<gene>
    <name evidence="2" type="ORF">NC653_008536</name>
</gene>
<organism evidence="2 3">
    <name type="scientific">Populus alba x Populus x berolinensis</name>
    <dbReference type="NCBI Taxonomy" id="444605"/>
    <lineage>
        <taxon>Eukaryota</taxon>
        <taxon>Viridiplantae</taxon>
        <taxon>Streptophyta</taxon>
        <taxon>Embryophyta</taxon>
        <taxon>Tracheophyta</taxon>
        <taxon>Spermatophyta</taxon>
        <taxon>Magnoliopsida</taxon>
        <taxon>eudicotyledons</taxon>
        <taxon>Gunneridae</taxon>
        <taxon>Pentapetalae</taxon>
        <taxon>rosids</taxon>
        <taxon>fabids</taxon>
        <taxon>Malpighiales</taxon>
        <taxon>Salicaceae</taxon>
        <taxon>Saliceae</taxon>
        <taxon>Populus</taxon>
    </lineage>
</organism>